<dbReference type="CDD" id="cd03014">
    <property type="entry name" value="PRX_Atyp2cys"/>
    <property type="match status" value="1"/>
</dbReference>
<evidence type="ECO:0000313" key="8">
    <source>
        <dbReference type="EMBL" id="AER67232.1"/>
    </source>
</evidence>
<dbReference type="PROSITE" id="PS01265">
    <property type="entry name" value="TPX"/>
    <property type="match status" value="1"/>
</dbReference>
<evidence type="ECO:0000256" key="4">
    <source>
        <dbReference type="ARBA" id="ARBA00023157"/>
    </source>
</evidence>
<dbReference type="OrthoDB" id="9781543at2"/>
<dbReference type="NCBIfam" id="NF001808">
    <property type="entry name" value="PRK00522.1"/>
    <property type="match status" value="1"/>
</dbReference>
<dbReference type="InterPro" id="IPR013740">
    <property type="entry name" value="Redoxin"/>
</dbReference>
<keyword evidence="3 6" id="KW-0560">Oxidoreductase</keyword>
<dbReference type="InterPro" id="IPR018219">
    <property type="entry name" value="Tpx_CS"/>
</dbReference>
<dbReference type="EC" id="1.11.1.24" evidence="6"/>
<dbReference type="InterPro" id="IPR036249">
    <property type="entry name" value="Thioredoxin-like_sf"/>
</dbReference>
<dbReference type="EMBL" id="CP003096">
    <property type="protein sequence ID" value="AER67232.1"/>
    <property type="molecule type" value="Genomic_DNA"/>
</dbReference>
<keyword evidence="9" id="KW-1185">Reference proteome</keyword>
<organism evidence="8 9">
    <name type="scientific">Thermovirga lienii (strain ATCC BAA-1197 / DSM 17291 / Cas60314)</name>
    <dbReference type="NCBI Taxonomy" id="580340"/>
    <lineage>
        <taxon>Bacteria</taxon>
        <taxon>Thermotogati</taxon>
        <taxon>Synergistota</taxon>
        <taxon>Synergistia</taxon>
        <taxon>Synergistales</taxon>
        <taxon>Thermovirgaceae</taxon>
        <taxon>Thermovirga</taxon>
    </lineage>
</organism>
<accession>G7V7B6</accession>
<evidence type="ECO:0000256" key="5">
    <source>
        <dbReference type="ARBA" id="ARBA00023284"/>
    </source>
</evidence>
<dbReference type="Pfam" id="PF08534">
    <property type="entry name" value="Redoxin"/>
    <property type="match status" value="1"/>
</dbReference>
<dbReference type="HOGENOM" id="CLU_042529_12_0_0"/>
<reference evidence="8 9" key="2">
    <citation type="journal article" date="2012" name="Stand. Genomic Sci.">
        <title>Genome sequence of the moderately thermophilic, amino-acid-degrading and sulfur-reducing bacterium Thermovirga lienii type strain (Cas60314(T)).</title>
        <authorList>
            <person name="Goker M."/>
            <person name="Saunders E."/>
            <person name="Lapidus A."/>
            <person name="Nolan M."/>
            <person name="Lucas S."/>
            <person name="Hammon N."/>
            <person name="Deshpande S."/>
            <person name="Cheng J.F."/>
            <person name="Han C."/>
            <person name="Tapia R."/>
            <person name="Goodwin L.A."/>
            <person name="Pitluck S."/>
            <person name="Liolios K."/>
            <person name="Mavromatis K."/>
            <person name="Pagani I."/>
            <person name="Ivanova N."/>
            <person name="Mikhailova N."/>
            <person name="Pati A."/>
            <person name="Chen A."/>
            <person name="Palaniappan K."/>
            <person name="Land M."/>
            <person name="Chang Y.J."/>
            <person name="Jeffries C.D."/>
            <person name="Brambilla E.M."/>
            <person name="Rohde M."/>
            <person name="Spring S."/>
            <person name="Detter J.C."/>
            <person name="Woyke T."/>
            <person name="Bristow J."/>
            <person name="Eisen J.A."/>
            <person name="Markowitz V."/>
            <person name="Hugenholtz P."/>
            <person name="Kyrpides N.C."/>
            <person name="Klenk H.P."/>
        </authorList>
    </citation>
    <scope>NUCLEOTIDE SEQUENCE [LARGE SCALE GENOMIC DNA]</scope>
    <source>
        <strain evidence="9">ATCC BAA-1197 / DSM 17291 / Cas60314</strain>
    </source>
</reference>
<evidence type="ECO:0000256" key="1">
    <source>
        <dbReference type="ARBA" id="ARBA00022559"/>
    </source>
</evidence>
<name>G7V7B6_THELD</name>
<comment type="function">
    <text evidence="6">Thiol-specific peroxidase that catalyzes the reduction of hydrogen peroxide and organic hydroperoxides to water and alcohols, respectively. Plays a role in cell protection against oxidative stress by detoxifying peroxides.</text>
</comment>
<protein>
    <recommendedName>
        <fullName evidence="6">Thiol peroxidase</fullName>
        <shortName evidence="6">Tpx</shortName>
        <ecNumber evidence="6">1.11.1.24</ecNumber>
    </recommendedName>
    <alternativeName>
        <fullName evidence="6">Peroxiredoxin tpx</fullName>
        <shortName evidence="6">Prx</shortName>
    </alternativeName>
    <alternativeName>
        <fullName evidence="6">Thioredoxin peroxidase</fullName>
    </alternativeName>
    <alternativeName>
        <fullName evidence="6">Thioredoxin-dependent peroxiredoxin</fullName>
    </alternativeName>
</protein>
<comment type="caution">
    <text evidence="6">Lacks conserved residue(s) required for the propagation of feature annotation.</text>
</comment>
<dbReference type="Proteomes" id="UP000005868">
    <property type="component" value="Chromosome"/>
</dbReference>
<keyword evidence="2 6" id="KW-0049">Antioxidant</keyword>
<feature type="active site" description="Cysteine sulfenic acid (-SOH) intermediate" evidence="6">
    <location>
        <position position="63"/>
    </location>
</feature>
<evidence type="ECO:0000256" key="6">
    <source>
        <dbReference type="HAMAP-Rule" id="MF_00269"/>
    </source>
</evidence>
<dbReference type="Gene3D" id="3.40.30.10">
    <property type="entry name" value="Glutaredoxin"/>
    <property type="match status" value="1"/>
</dbReference>
<comment type="subunit">
    <text evidence="6">Homodimer.</text>
</comment>
<dbReference type="InterPro" id="IPR013766">
    <property type="entry name" value="Thioredoxin_domain"/>
</dbReference>
<reference evidence="9" key="1">
    <citation type="submission" date="2011-10" db="EMBL/GenBank/DDBJ databases">
        <title>The complete genome of chromosome of Thermovirga lienii DSM 17291.</title>
        <authorList>
            <consortium name="US DOE Joint Genome Institute (JGI-PGF)"/>
            <person name="Lucas S."/>
            <person name="Copeland A."/>
            <person name="Lapidus A."/>
            <person name="Glavina del Rio T."/>
            <person name="Dalin E."/>
            <person name="Tice H."/>
            <person name="Bruce D."/>
            <person name="Goodwin L."/>
            <person name="Pitluck S."/>
            <person name="Peters L."/>
            <person name="Mikhailova N."/>
            <person name="Saunders E."/>
            <person name="Kyrpides N."/>
            <person name="Mavromatis K."/>
            <person name="Ivanova N."/>
            <person name="Last F.I."/>
            <person name="Brettin T."/>
            <person name="Detter J.C."/>
            <person name="Han C."/>
            <person name="Larimer F."/>
            <person name="Land M."/>
            <person name="Hauser L."/>
            <person name="Markowitz V."/>
            <person name="Cheng J.-F."/>
            <person name="Hugenholtz P."/>
            <person name="Woyke T."/>
            <person name="Wu D."/>
            <person name="Spring S."/>
            <person name="Schroeder M."/>
            <person name="Brambilla E.-M."/>
            <person name="Klenk H.-P."/>
            <person name="Eisen J.A."/>
        </authorList>
    </citation>
    <scope>NUCLEOTIDE SEQUENCE [LARGE SCALE GENOMIC DNA]</scope>
    <source>
        <strain evidence="9">ATCC BAA-1197 / DSM 17291 / Cas60314</strain>
    </source>
</reference>
<dbReference type="eggNOG" id="COG2077">
    <property type="taxonomic scope" value="Bacteria"/>
</dbReference>
<keyword evidence="1 6" id="KW-0575">Peroxidase</keyword>
<dbReference type="AlphaFoldDB" id="G7V7B6"/>
<evidence type="ECO:0000259" key="7">
    <source>
        <dbReference type="PROSITE" id="PS51352"/>
    </source>
</evidence>
<keyword evidence="4" id="KW-1015">Disulfide bond</keyword>
<dbReference type="InterPro" id="IPR002065">
    <property type="entry name" value="TPX"/>
</dbReference>
<sequence length="172" mass="19488">MERKGVITMKGNPLTLVGNELKEGDKAPDFVVLNENMETRTLDSYKGKYKVISVTPSLDTPVCDLQLQWFNEDASSEPDDVVVLNISMDLPFAIKRFCAAKGIKNVEVLSDHREASFGQNWGVLIKELRLLARSIFIVDKNDVVRYVQIVKEQTNEPDYEDAIKALRDLVKE</sequence>
<dbReference type="PANTHER" id="PTHR43110">
    <property type="entry name" value="THIOL PEROXIDASE"/>
    <property type="match status" value="1"/>
</dbReference>
<evidence type="ECO:0000313" key="9">
    <source>
        <dbReference type="Proteomes" id="UP000005868"/>
    </source>
</evidence>
<dbReference type="GO" id="GO:0008379">
    <property type="term" value="F:thioredoxin peroxidase activity"/>
    <property type="evidence" value="ECO:0007669"/>
    <property type="project" value="UniProtKB-UniRule"/>
</dbReference>
<proteinExistence type="inferred from homology"/>
<dbReference type="KEGG" id="tli:Tlie_1509"/>
<feature type="domain" description="Thioredoxin" evidence="7">
    <location>
        <begin position="21"/>
        <end position="168"/>
    </location>
</feature>
<evidence type="ECO:0000256" key="3">
    <source>
        <dbReference type="ARBA" id="ARBA00023002"/>
    </source>
</evidence>
<dbReference type="SUPFAM" id="SSF52833">
    <property type="entry name" value="Thioredoxin-like"/>
    <property type="match status" value="1"/>
</dbReference>
<dbReference type="PANTHER" id="PTHR43110:SF1">
    <property type="entry name" value="THIOL PEROXIDASE"/>
    <property type="match status" value="1"/>
</dbReference>
<dbReference type="HAMAP" id="MF_00269">
    <property type="entry name" value="Tpx"/>
    <property type="match status" value="1"/>
</dbReference>
<evidence type="ECO:0000256" key="2">
    <source>
        <dbReference type="ARBA" id="ARBA00022862"/>
    </source>
</evidence>
<dbReference type="STRING" id="580340.Tlie_1509"/>
<comment type="similarity">
    <text evidence="6">Belongs to the peroxiredoxin family. Tpx subfamily.</text>
</comment>
<gene>
    <name evidence="6" type="primary">tpx</name>
    <name evidence="8" type="ordered locus">Tlie_1509</name>
</gene>
<dbReference type="PROSITE" id="PS51352">
    <property type="entry name" value="THIOREDOXIN_2"/>
    <property type="match status" value="1"/>
</dbReference>
<comment type="catalytic activity">
    <reaction evidence="6">
        <text>a hydroperoxide + [thioredoxin]-dithiol = an alcohol + [thioredoxin]-disulfide + H2O</text>
        <dbReference type="Rhea" id="RHEA:62620"/>
        <dbReference type="Rhea" id="RHEA-COMP:10698"/>
        <dbReference type="Rhea" id="RHEA-COMP:10700"/>
        <dbReference type="ChEBI" id="CHEBI:15377"/>
        <dbReference type="ChEBI" id="CHEBI:29950"/>
        <dbReference type="ChEBI" id="CHEBI:30879"/>
        <dbReference type="ChEBI" id="CHEBI:35924"/>
        <dbReference type="ChEBI" id="CHEBI:50058"/>
        <dbReference type="EC" id="1.11.1.24"/>
    </reaction>
</comment>
<dbReference type="InterPro" id="IPR050455">
    <property type="entry name" value="Tpx_Peroxidase_subfamily"/>
</dbReference>
<keyword evidence="5 6" id="KW-0676">Redox-active center</keyword>